<name>A0A5J4R6I1_9ZZZZ</name>
<dbReference type="InterPro" id="IPR009061">
    <property type="entry name" value="DNA-bd_dom_put_sf"/>
</dbReference>
<feature type="domain" description="Helix-turn-helix" evidence="1">
    <location>
        <begin position="181"/>
        <end position="226"/>
    </location>
</feature>
<organism evidence="2">
    <name type="scientific">termite gut metagenome</name>
    <dbReference type="NCBI Taxonomy" id="433724"/>
    <lineage>
        <taxon>unclassified sequences</taxon>
        <taxon>metagenomes</taxon>
        <taxon>organismal metagenomes</taxon>
    </lineage>
</organism>
<protein>
    <recommendedName>
        <fullName evidence="1">Helix-turn-helix domain-containing protein</fullName>
    </recommendedName>
</protein>
<dbReference type="EMBL" id="SNRY01001600">
    <property type="protein sequence ID" value="KAA6329747.1"/>
    <property type="molecule type" value="Genomic_DNA"/>
</dbReference>
<accession>A0A5J4R6I1</accession>
<sequence>MNQLLKSSTNTEIKTYFNEVLRLANSDKEFPVDLDEVWALVYGRKSDSVESLKKDFIQDVDFQALRKNPQRGASSPINYYLSIPCFEFFIARKVRPVFEVYRQVFHHATKNELYNLATRNKPIPVPKYSPLIELAKQCPDVNITFKAGELIEVIDYCINKTRKELEQLINDANTETYPSADKTAKILDVNRSTLWRWQKRGYLVPIEIGGKRRYKMSDINKILNKR</sequence>
<dbReference type="AlphaFoldDB" id="A0A5J4R6I1"/>
<evidence type="ECO:0000259" key="1">
    <source>
        <dbReference type="Pfam" id="PF12728"/>
    </source>
</evidence>
<reference evidence="2" key="1">
    <citation type="submission" date="2019-03" db="EMBL/GenBank/DDBJ databases">
        <title>Single cell metagenomics reveals metabolic interactions within the superorganism composed of flagellate Streblomastix strix and complex community of Bacteroidetes bacteria on its surface.</title>
        <authorList>
            <person name="Treitli S.C."/>
            <person name="Kolisko M."/>
            <person name="Husnik F."/>
            <person name="Keeling P."/>
            <person name="Hampl V."/>
        </authorList>
    </citation>
    <scope>NUCLEOTIDE SEQUENCE</scope>
    <source>
        <strain evidence="2">STM</strain>
    </source>
</reference>
<gene>
    <name evidence="2" type="ORF">EZS27_021468</name>
</gene>
<dbReference type="Gene3D" id="1.10.1660.10">
    <property type="match status" value="1"/>
</dbReference>
<proteinExistence type="predicted"/>
<evidence type="ECO:0000313" key="2">
    <source>
        <dbReference type="EMBL" id="KAA6329747.1"/>
    </source>
</evidence>
<dbReference type="SUPFAM" id="SSF46955">
    <property type="entry name" value="Putative DNA-binding domain"/>
    <property type="match status" value="1"/>
</dbReference>
<comment type="caution">
    <text evidence="2">The sequence shown here is derived from an EMBL/GenBank/DDBJ whole genome shotgun (WGS) entry which is preliminary data.</text>
</comment>
<dbReference type="Pfam" id="PF12728">
    <property type="entry name" value="HTH_17"/>
    <property type="match status" value="1"/>
</dbReference>
<dbReference type="InterPro" id="IPR041657">
    <property type="entry name" value="HTH_17"/>
</dbReference>